<gene>
    <name evidence="2" type="ORF">VP01_540g11</name>
</gene>
<name>A0A0L6UJV6_9BASI</name>
<sequence length="236" mass="26720">MTDHKSLPILTGSNFISWKIRIKGYCMQHGLSKYLEPTKPPADPTQLDAYEEKLLKVAGILHQTMGDTNYQRFVTKTNEKVPSDIWSKLMNYYESSSIQNQSIVFQDFISFSYRKDIATFLDDLDARLSKMAAVGLVIGEPGDLRESLAAEIILHKLPEEHSAIKAVLHQQRPLKISVIKEALDNKRREASSGASESAPTIKQESAYKAARTWPTCQPGLGLTLRRSTRRRLERKD</sequence>
<evidence type="ECO:0000256" key="1">
    <source>
        <dbReference type="SAM" id="MobiDB-lite"/>
    </source>
</evidence>
<organism evidence="2 3">
    <name type="scientific">Puccinia sorghi</name>
    <dbReference type="NCBI Taxonomy" id="27349"/>
    <lineage>
        <taxon>Eukaryota</taxon>
        <taxon>Fungi</taxon>
        <taxon>Dikarya</taxon>
        <taxon>Basidiomycota</taxon>
        <taxon>Pucciniomycotina</taxon>
        <taxon>Pucciniomycetes</taxon>
        <taxon>Pucciniales</taxon>
        <taxon>Pucciniaceae</taxon>
        <taxon>Puccinia</taxon>
    </lineage>
</organism>
<evidence type="ECO:0000313" key="3">
    <source>
        <dbReference type="Proteomes" id="UP000037035"/>
    </source>
</evidence>
<proteinExistence type="predicted"/>
<dbReference type="Pfam" id="PF14223">
    <property type="entry name" value="Retrotran_gag_2"/>
    <property type="match status" value="1"/>
</dbReference>
<protein>
    <recommendedName>
        <fullName evidence="4">DUF4219 domain-containing protein</fullName>
    </recommendedName>
</protein>
<dbReference type="EMBL" id="LAVV01010620">
    <property type="protein sequence ID" value="KNZ48798.1"/>
    <property type="molecule type" value="Genomic_DNA"/>
</dbReference>
<dbReference type="VEuPathDB" id="FungiDB:VP01_540g11"/>
<dbReference type="Proteomes" id="UP000037035">
    <property type="component" value="Unassembled WGS sequence"/>
</dbReference>
<evidence type="ECO:0008006" key="4">
    <source>
        <dbReference type="Google" id="ProtNLM"/>
    </source>
</evidence>
<dbReference type="AlphaFoldDB" id="A0A0L6UJV6"/>
<comment type="caution">
    <text evidence="2">The sequence shown here is derived from an EMBL/GenBank/DDBJ whole genome shotgun (WGS) entry which is preliminary data.</text>
</comment>
<keyword evidence="3" id="KW-1185">Reference proteome</keyword>
<evidence type="ECO:0000313" key="2">
    <source>
        <dbReference type="EMBL" id="KNZ48798.1"/>
    </source>
</evidence>
<dbReference type="OrthoDB" id="2504515at2759"/>
<reference evidence="2 3" key="1">
    <citation type="submission" date="2015-08" db="EMBL/GenBank/DDBJ databases">
        <title>Next Generation Sequencing and Analysis of the Genome of Puccinia sorghi L Schw, the Causal Agent of Maize Common Rust.</title>
        <authorList>
            <person name="Rochi L."/>
            <person name="Burguener G."/>
            <person name="Darino M."/>
            <person name="Turjanski A."/>
            <person name="Kreff E."/>
            <person name="Dieguez M.J."/>
            <person name="Sacco F."/>
        </authorList>
    </citation>
    <scope>NUCLEOTIDE SEQUENCE [LARGE SCALE GENOMIC DNA]</scope>
    <source>
        <strain evidence="2 3">RO10H11247</strain>
    </source>
</reference>
<feature type="compositionally biased region" description="Basic residues" evidence="1">
    <location>
        <begin position="226"/>
        <end position="236"/>
    </location>
</feature>
<feature type="region of interest" description="Disordered" evidence="1">
    <location>
        <begin position="187"/>
        <end position="236"/>
    </location>
</feature>
<accession>A0A0L6UJV6</accession>